<feature type="compositionally biased region" description="Pro residues" evidence="1">
    <location>
        <begin position="568"/>
        <end position="577"/>
    </location>
</feature>
<dbReference type="SMART" id="SM00167">
    <property type="entry name" value="VPS9"/>
    <property type="match status" value="1"/>
</dbReference>
<dbReference type="Proteomes" id="UP001165090">
    <property type="component" value="Unassembled WGS sequence"/>
</dbReference>
<protein>
    <recommendedName>
        <fullName evidence="2">VPS9 domain-containing protein</fullName>
    </recommendedName>
</protein>
<feature type="compositionally biased region" description="Pro residues" evidence="1">
    <location>
        <begin position="340"/>
        <end position="356"/>
    </location>
</feature>
<organism evidence="3 4">
    <name type="scientific">Volvox africanus</name>
    <dbReference type="NCBI Taxonomy" id="51714"/>
    <lineage>
        <taxon>Eukaryota</taxon>
        <taxon>Viridiplantae</taxon>
        <taxon>Chlorophyta</taxon>
        <taxon>core chlorophytes</taxon>
        <taxon>Chlorophyceae</taxon>
        <taxon>CS clade</taxon>
        <taxon>Chlamydomonadales</taxon>
        <taxon>Volvocaceae</taxon>
        <taxon>Volvox</taxon>
    </lineage>
</organism>
<proteinExistence type="predicted"/>
<dbReference type="PANTHER" id="PTHR23101">
    <property type="entry name" value="RAB GDP/GTP EXCHANGE FACTOR"/>
    <property type="match status" value="1"/>
</dbReference>
<dbReference type="SUPFAM" id="SSF109993">
    <property type="entry name" value="VPS9 domain"/>
    <property type="match status" value="1"/>
</dbReference>
<dbReference type="EMBL" id="BSDZ01000020">
    <property type="protein sequence ID" value="GLI64682.1"/>
    <property type="molecule type" value="Genomic_DNA"/>
</dbReference>
<reference evidence="3 4" key="1">
    <citation type="journal article" date="2023" name="IScience">
        <title>Expanded male sex-determining region conserved during the evolution of homothallism in the green alga Volvox.</title>
        <authorList>
            <person name="Yamamoto K."/>
            <person name="Matsuzaki R."/>
            <person name="Mahakham W."/>
            <person name="Heman W."/>
            <person name="Sekimoto H."/>
            <person name="Kawachi M."/>
            <person name="Minakuchi Y."/>
            <person name="Toyoda A."/>
            <person name="Nozaki H."/>
        </authorList>
    </citation>
    <scope>NUCLEOTIDE SEQUENCE [LARGE SCALE GENOMIC DNA]</scope>
    <source>
        <strain evidence="3 4">NIES-4468</strain>
    </source>
</reference>
<feature type="compositionally biased region" description="Low complexity" evidence="1">
    <location>
        <begin position="319"/>
        <end position="339"/>
    </location>
</feature>
<dbReference type="InterPro" id="IPR045046">
    <property type="entry name" value="Vps9-like"/>
</dbReference>
<dbReference type="Pfam" id="PF02204">
    <property type="entry name" value="VPS9"/>
    <property type="match status" value="1"/>
</dbReference>
<feature type="region of interest" description="Disordered" evidence="1">
    <location>
        <begin position="1101"/>
        <end position="1125"/>
    </location>
</feature>
<feature type="compositionally biased region" description="Low complexity" evidence="1">
    <location>
        <begin position="597"/>
        <end position="610"/>
    </location>
</feature>
<dbReference type="Gene3D" id="1.20.1050.80">
    <property type="entry name" value="VPS9 domain"/>
    <property type="match status" value="1"/>
</dbReference>
<feature type="region of interest" description="Disordered" evidence="1">
    <location>
        <begin position="597"/>
        <end position="623"/>
    </location>
</feature>
<evidence type="ECO:0000313" key="4">
    <source>
        <dbReference type="Proteomes" id="UP001165090"/>
    </source>
</evidence>
<feature type="compositionally biased region" description="Pro residues" evidence="1">
    <location>
        <begin position="407"/>
        <end position="427"/>
    </location>
</feature>
<dbReference type="Gene3D" id="1.10.246.120">
    <property type="match status" value="1"/>
</dbReference>
<feature type="compositionally biased region" description="Low complexity" evidence="1">
    <location>
        <begin position="526"/>
        <end position="539"/>
    </location>
</feature>
<dbReference type="InterPro" id="IPR003123">
    <property type="entry name" value="VPS9"/>
</dbReference>
<feature type="region of interest" description="Disordered" evidence="1">
    <location>
        <begin position="682"/>
        <end position="779"/>
    </location>
</feature>
<keyword evidence="4" id="KW-1185">Reference proteome</keyword>
<accession>A0ABQ5S453</accession>
<sequence>MGEPFQASISQLSFEKFINTINQDQAKDLVRNINQFMKKFRSRPPDNEIDSREVQEFLTSMEHAFARHPLWAGSTREDLDNAVEGLEKYLMTKLYDRTFGMDPLDRERDAVLSRRLAALAGFVTPAHLEVTEQFQVPLASGEGGHVVAACKELKKMSLFKSPRDKLVQILNCCKIINDFLTSRRAGAGADDFTPALIYVTIKAQPEALASNMAFIERYRYSNRLNGESEYFFVQMQGAVAFLETLSPTSLAGCEADEFISHMLAAGAISEGELSEEQVAAQRRRTAAAAAAGGHVSTAKVLEATAAAPVYGNPMLASRQVQQHQQHPQGLHAGAVYGSGAPPPPPPPPSLQPSAAPYPVPGAPSYYAAGYPPGHAAVVYGQPTQYYTQYTAPGIPYGQQWVAAPAPAAVPPPPPPPPAKPAPPPPAAAPLQQASQFVPLPPKSVSELERDGVRLVIKAEAAGELRAKYPYLYCTKETLTLNDVSQLLVLYKELVLRYETLAQAVENNVVKYFSDLEAYQAGLRTVPPGTTITTSTAGSPQQPPPPPPAPPSQQHHAQQQEPELVSIRNPPPPPPPPAIAVVAVTTTTTAAAAATAINQQQPTSIQAVPQPSSSPAPAPQREPLDLSQYMPSYQLEMEGWPYQAKIQVAAETANADVNATATAATQQAAGAAPFASTGAFIDLLSDYTPPPPPSTSPPPAAEAVVDSLHPQLLQQHQAPSPQPPQPPLQQQQLPLQLSPTASYGGGDDGDDKELTPPSSVRNASAAELSYAAESRSSPPDDGALTAAIRAAVAPDAAPAARYLDVAGVVESTSGDTTSTAGAAVPFSAVDGCSGGADSATGSLPFLEATLSPPPPPLLAVPPALSLTISEAGTETMVALALPPADAPIGPSTCPDQQDQYQWQQHHQSEHLQSLTSRPPPQGADFSMEPLLLDVQESQPASSGLSNERLAPLALVDVSPTAAAAATSSGMEAPKSPRSLATSMAAAAVQEPLPCMITYSDATGITVGTDGDGKGGDSSGAVHETEEERRARVDALLQQFLGGMGGGTVGEEQGQGGAEMPVIPADSAAAVDAVLAIYCIGTAAEGAVTEGVTGTPAVPLTSIEAQADADTDANAGAESLRKKPPTL</sequence>
<feature type="compositionally biased region" description="Pro residues" evidence="1">
    <location>
        <begin position="540"/>
        <end position="550"/>
    </location>
</feature>
<feature type="region of interest" description="Disordered" evidence="1">
    <location>
        <begin position="1006"/>
        <end position="1027"/>
    </location>
</feature>
<evidence type="ECO:0000259" key="2">
    <source>
        <dbReference type="PROSITE" id="PS51205"/>
    </source>
</evidence>
<feature type="compositionally biased region" description="Pro residues" evidence="1">
    <location>
        <begin position="687"/>
        <end position="699"/>
    </location>
</feature>
<feature type="region of interest" description="Disordered" evidence="1">
    <location>
        <begin position="407"/>
        <end position="430"/>
    </location>
</feature>
<dbReference type="InterPro" id="IPR037191">
    <property type="entry name" value="VPS9_dom_sf"/>
</dbReference>
<feature type="region of interest" description="Disordered" evidence="1">
    <location>
        <begin position="526"/>
        <end position="578"/>
    </location>
</feature>
<evidence type="ECO:0000256" key="1">
    <source>
        <dbReference type="SAM" id="MobiDB-lite"/>
    </source>
</evidence>
<feature type="compositionally biased region" description="Low complexity" evidence="1">
    <location>
        <begin position="727"/>
        <end position="738"/>
    </location>
</feature>
<feature type="region of interest" description="Disordered" evidence="1">
    <location>
        <begin position="317"/>
        <end position="356"/>
    </location>
</feature>
<evidence type="ECO:0000313" key="3">
    <source>
        <dbReference type="EMBL" id="GLI64682.1"/>
    </source>
</evidence>
<feature type="compositionally biased region" description="Low complexity" evidence="1">
    <location>
        <begin position="551"/>
        <end position="562"/>
    </location>
</feature>
<feature type="compositionally biased region" description="Low complexity" evidence="1">
    <location>
        <begin position="707"/>
        <end position="718"/>
    </location>
</feature>
<feature type="domain" description="VPS9" evidence="2">
    <location>
        <begin position="106"/>
        <end position="251"/>
    </location>
</feature>
<feature type="compositionally biased region" description="Low complexity" evidence="1">
    <location>
        <begin position="894"/>
        <end position="915"/>
    </location>
</feature>
<name>A0ABQ5S453_9CHLO</name>
<dbReference type="InterPro" id="IPR041545">
    <property type="entry name" value="DUF5601"/>
</dbReference>
<feature type="compositionally biased region" description="Low complexity" evidence="1">
    <location>
        <begin position="762"/>
        <end position="776"/>
    </location>
</feature>
<dbReference type="PANTHER" id="PTHR23101:SF25">
    <property type="entry name" value="GTPASE-ACTIVATING PROTEIN AND VPS9 DOMAIN-CONTAINING PROTEIN 1"/>
    <property type="match status" value="1"/>
</dbReference>
<dbReference type="Pfam" id="PF18151">
    <property type="entry name" value="DUF5601"/>
    <property type="match status" value="1"/>
</dbReference>
<dbReference type="PROSITE" id="PS51205">
    <property type="entry name" value="VPS9"/>
    <property type="match status" value="1"/>
</dbReference>
<gene>
    <name evidence="3" type="ORF">VaNZ11_008036</name>
</gene>
<feature type="region of interest" description="Disordered" evidence="1">
    <location>
        <begin position="888"/>
        <end position="925"/>
    </location>
</feature>
<comment type="caution">
    <text evidence="3">The sequence shown here is derived from an EMBL/GenBank/DDBJ whole genome shotgun (WGS) entry which is preliminary data.</text>
</comment>